<accession>A0A8D8J3J7</accession>
<dbReference type="EMBL" id="HBUE01169703">
    <property type="protein sequence ID" value="CAG6514401.1"/>
    <property type="molecule type" value="Transcribed_RNA"/>
</dbReference>
<dbReference type="AlphaFoldDB" id="A0A8D8J3J7"/>
<sequence length="194" mass="20431">MPWYSASRSAFRSSTTSTVAAGDLGEPSSSLNVRSFSFRCFMMMAVVVVAAEFDVEECVVVAVLAALLMPLPLATDSVAVADCEQLPVAACTSVRSSFMARLASSVSVAAAALVDSGEVGEVVEVGDFSGIGISRSIDFWLTALCDSVERLSQICLVGSISIIETMVCRLGPRVEVTCQPGDGGWANDETYDDY</sequence>
<evidence type="ECO:0000313" key="1">
    <source>
        <dbReference type="EMBL" id="CAG6565889.1"/>
    </source>
</evidence>
<reference evidence="1" key="1">
    <citation type="submission" date="2021-05" db="EMBL/GenBank/DDBJ databases">
        <authorList>
            <person name="Alioto T."/>
            <person name="Alioto T."/>
            <person name="Gomez Garrido J."/>
        </authorList>
    </citation>
    <scope>NUCLEOTIDE SEQUENCE</scope>
</reference>
<dbReference type="EMBL" id="HBUE01275092">
    <property type="protein sequence ID" value="CAG6565889.1"/>
    <property type="molecule type" value="Transcribed_RNA"/>
</dbReference>
<protein>
    <submittedName>
        <fullName evidence="1">(northern house mosquito) hypothetical protein</fullName>
    </submittedName>
</protein>
<proteinExistence type="predicted"/>
<name>A0A8D8J3J7_CULPI</name>
<organism evidence="1">
    <name type="scientific">Culex pipiens</name>
    <name type="common">House mosquito</name>
    <dbReference type="NCBI Taxonomy" id="7175"/>
    <lineage>
        <taxon>Eukaryota</taxon>
        <taxon>Metazoa</taxon>
        <taxon>Ecdysozoa</taxon>
        <taxon>Arthropoda</taxon>
        <taxon>Hexapoda</taxon>
        <taxon>Insecta</taxon>
        <taxon>Pterygota</taxon>
        <taxon>Neoptera</taxon>
        <taxon>Endopterygota</taxon>
        <taxon>Diptera</taxon>
        <taxon>Nematocera</taxon>
        <taxon>Culicoidea</taxon>
        <taxon>Culicidae</taxon>
        <taxon>Culicinae</taxon>
        <taxon>Culicini</taxon>
        <taxon>Culex</taxon>
        <taxon>Culex</taxon>
    </lineage>
</organism>